<accession>A0ABP3LCQ7</accession>
<dbReference type="Pfam" id="PF03692">
    <property type="entry name" value="CxxCxxCC"/>
    <property type="match status" value="1"/>
</dbReference>
<keyword evidence="2" id="KW-1185">Reference proteome</keyword>
<protein>
    <recommendedName>
        <fullName evidence="3">Zinc-or iron-chelating domain-containing protein</fullName>
    </recommendedName>
</protein>
<comment type="caution">
    <text evidence="1">The sequence shown here is derived from an EMBL/GenBank/DDBJ whole genome shotgun (WGS) entry which is preliminary data.</text>
</comment>
<dbReference type="InterPro" id="IPR005358">
    <property type="entry name" value="Puta_zinc/iron-chelating_dom"/>
</dbReference>
<evidence type="ECO:0008006" key="3">
    <source>
        <dbReference type="Google" id="ProtNLM"/>
    </source>
</evidence>
<reference evidence="2" key="1">
    <citation type="journal article" date="2019" name="Int. J. Syst. Evol. Microbiol.">
        <title>The Global Catalogue of Microorganisms (GCM) 10K type strain sequencing project: providing services to taxonomists for standard genome sequencing and annotation.</title>
        <authorList>
            <consortium name="The Broad Institute Genomics Platform"/>
            <consortium name="The Broad Institute Genome Sequencing Center for Infectious Disease"/>
            <person name="Wu L."/>
            <person name="Ma J."/>
        </authorList>
    </citation>
    <scope>NUCLEOTIDE SEQUENCE [LARGE SCALE GENOMIC DNA]</scope>
    <source>
        <strain evidence="2">JCM 12389</strain>
    </source>
</reference>
<evidence type="ECO:0000313" key="1">
    <source>
        <dbReference type="EMBL" id="GAA0498017.1"/>
    </source>
</evidence>
<proteinExistence type="predicted"/>
<evidence type="ECO:0000313" key="2">
    <source>
        <dbReference type="Proteomes" id="UP001500880"/>
    </source>
</evidence>
<dbReference type="RefSeq" id="WP_343841911.1">
    <property type="nucleotide sequence ID" value="NZ_BAAADO010000005.1"/>
</dbReference>
<dbReference type="Proteomes" id="UP001500880">
    <property type="component" value="Unassembled WGS sequence"/>
</dbReference>
<sequence>MKTYLSVEEITERMKHLQNSYEIDEEKFYKVVEAWANKDMDVEQKLLASFQELLQVVSGEMEQMDETMGMKPTCQMGCAFCCYFPIIISKMEAKLMTKAIECFPHDRKEAITSHLTAYFEKYGETLKTVTSLDYEEDSDFKRKYIRSHVPCPLLNTETNMCMAYEIRPIPCRTYVNYTDPKICAENEMPEETISFEFLYNEYMGALNEFVQFLYEEEHTAFIDYPDDLFSYDYLPNWLKAWSEEKSI</sequence>
<organism evidence="1 2">
    <name type="scientific">Salinibacillus aidingensis</name>
    <dbReference type="NCBI Taxonomy" id="237684"/>
    <lineage>
        <taxon>Bacteria</taxon>
        <taxon>Bacillati</taxon>
        <taxon>Bacillota</taxon>
        <taxon>Bacilli</taxon>
        <taxon>Bacillales</taxon>
        <taxon>Bacillaceae</taxon>
        <taxon>Salinibacillus</taxon>
    </lineage>
</organism>
<gene>
    <name evidence="1" type="ORF">GCM10008986_26330</name>
</gene>
<dbReference type="EMBL" id="BAAADO010000005">
    <property type="protein sequence ID" value="GAA0498017.1"/>
    <property type="molecule type" value="Genomic_DNA"/>
</dbReference>
<name>A0ABP3LCQ7_9BACI</name>